<dbReference type="Proteomes" id="UP000050640">
    <property type="component" value="Unplaced"/>
</dbReference>
<evidence type="ECO:0000313" key="2">
    <source>
        <dbReference type="WBParaSite" id="EEL_0000477701-mRNA-1"/>
    </source>
</evidence>
<reference evidence="2" key="1">
    <citation type="submission" date="2017-02" db="UniProtKB">
        <authorList>
            <consortium name="WormBaseParasite"/>
        </authorList>
    </citation>
    <scope>IDENTIFICATION</scope>
</reference>
<dbReference type="AlphaFoldDB" id="A0A0R3RSH3"/>
<proteinExistence type="predicted"/>
<accession>A0A0R3RSH3</accession>
<keyword evidence="1" id="KW-1185">Reference proteome</keyword>
<dbReference type="WBParaSite" id="EEL_0000477701-mRNA-1">
    <property type="protein sequence ID" value="EEL_0000477701-mRNA-1"/>
    <property type="gene ID" value="EEL_0000477701"/>
</dbReference>
<organism evidence="1 2">
    <name type="scientific">Elaeophora elaphi</name>
    <dbReference type="NCBI Taxonomy" id="1147741"/>
    <lineage>
        <taxon>Eukaryota</taxon>
        <taxon>Metazoa</taxon>
        <taxon>Ecdysozoa</taxon>
        <taxon>Nematoda</taxon>
        <taxon>Chromadorea</taxon>
        <taxon>Rhabditida</taxon>
        <taxon>Spirurina</taxon>
        <taxon>Spiruromorpha</taxon>
        <taxon>Filarioidea</taxon>
        <taxon>Onchocercidae</taxon>
        <taxon>Elaeophora</taxon>
    </lineage>
</organism>
<evidence type="ECO:0000313" key="1">
    <source>
        <dbReference type="Proteomes" id="UP000050640"/>
    </source>
</evidence>
<protein>
    <submittedName>
        <fullName evidence="2">BAR domain-containing protein</fullName>
    </submittedName>
</protein>
<sequence length="258" mass="30017">MYPDKFRRRSKQLNLWKMITLASYYERLMDSTRPRNVRQAVICMRELDVAAYRIESTIETLDQITNEVNDEIGYCVANFKKSCVTRADALENDADFICPEESVFSGLYQLSVQLQKQEKAISDVADHFSEGVRLITGMHDNFMKHKSLLKKCRVFDVDILAFAKLVRLQCGKVIALAKERWSTEDSKTLPLVVEELKKIIKNFDDLRMVCKLIAPISLLEENDIAKLIYQAQKLRQILEVTNHTFLFTSLMYHTFILF</sequence>
<name>A0A0R3RSH3_9BILA</name>